<dbReference type="Proteomes" id="UP000183376">
    <property type="component" value="Chromosome I"/>
</dbReference>
<organism evidence="1 2">
    <name type="scientific">Allokutzneria albata</name>
    <name type="common">Kibdelosporangium albatum</name>
    <dbReference type="NCBI Taxonomy" id="211114"/>
    <lineage>
        <taxon>Bacteria</taxon>
        <taxon>Bacillati</taxon>
        <taxon>Actinomycetota</taxon>
        <taxon>Actinomycetes</taxon>
        <taxon>Pseudonocardiales</taxon>
        <taxon>Pseudonocardiaceae</taxon>
        <taxon>Allokutzneria</taxon>
    </lineage>
</organism>
<evidence type="ECO:0008006" key="3">
    <source>
        <dbReference type="Google" id="ProtNLM"/>
    </source>
</evidence>
<dbReference type="EMBL" id="LT629701">
    <property type="protein sequence ID" value="SDN08542.1"/>
    <property type="molecule type" value="Genomic_DNA"/>
</dbReference>
<dbReference type="PIRSF" id="PIRSF012608">
    <property type="entry name" value="UCP012608"/>
    <property type="match status" value="1"/>
</dbReference>
<accession>A0A1G9YHX3</accession>
<evidence type="ECO:0000313" key="2">
    <source>
        <dbReference type="Proteomes" id="UP000183376"/>
    </source>
</evidence>
<reference evidence="1 2" key="1">
    <citation type="submission" date="2016-10" db="EMBL/GenBank/DDBJ databases">
        <authorList>
            <person name="de Groot N.N."/>
        </authorList>
    </citation>
    <scope>NUCLEOTIDE SEQUENCE [LARGE SCALE GENOMIC DNA]</scope>
    <source>
        <strain evidence="1 2">DSM 44149</strain>
    </source>
</reference>
<dbReference type="STRING" id="211114.SAMN04489726_4830"/>
<dbReference type="AlphaFoldDB" id="A0A1G9YHX3"/>
<sequence>MELFRDAARGCQTHSPLNATLLRAAADDLAAGGVTTKVMAGSELDRGGTVPGLRFAGSVHRLVLEGKAPGLAKHYPTVGGHLERDRLWADAEPVLDEHADMLRAMIRANAVQTNEPARSAALYGGLLVAAERAAEHAGRELPFPVRLLEIGASGGLNLRPHRFGYRLDDGTSFGDDESPVQFDLSWSGRPRADLATPLTVADRAACDMNPVDVTTEDGRKHLSSFVWPDQVDRYQRLQGAIDLAQADPVPVHRAEGSEWLRTQLAKDATGMVTVVWHSVVWQYAPPRERARGRAVVAAAAAEATEDAPLALLVFEPRRGNDPADPYHFDLLLRLWPAGISLHLGTGVGHGDPFTWDERHWV</sequence>
<dbReference type="eggNOG" id="COG4427">
    <property type="taxonomic scope" value="Bacteria"/>
</dbReference>
<gene>
    <name evidence="1" type="ORF">SAMN04489726_4830</name>
</gene>
<protein>
    <recommendedName>
        <fullName evidence="3">DUF2332 domain-containing protein</fullName>
    </recommendedName>
</protein>
<name>A0A1G9YHX3_ALLAB</name>
<dbReference type="InterPro" id="IPR011200">
    <property type="entry name" value="UCP012608"/>
</dbReference>
<dbReference type="Pfam" id="PF10094">
    <property type="entry name" value="DUF2332"/>
    <property type="match status" value="1"/>
</dbReference>
<proteinExistence type="predicted"/>
<evidence type="ECO:0000313" key="1">
    <source>
        <dbReference type="EMBL" id="SDN08542.1"/>
    </source>
</evidence>
<keyword evidence="2" id="KW-1185">Reference proteome</keyword>